<dbReference type="GO" id="GO:0006508">
    <property type="term" value="P:proteolysis"/>
    <property type="evidence" value="ECO:0007669"/>
    <property type="project" value="UniProtKB-KW"/>
</dbReference>
<evidence type="ECO:0000256" key="3">
    <source>
        <dbReference type="ARBA" id="ARBA00022670"/>
    </source>
</evidence>
<reference evidence="9" key="1">
    <citation type="submission" date="2020-10" db="EMBL/GenBank/DDBJ databases">
        <authorList>
            <person name="Gilroy R."/>
        </authorList>
    </citation>
    <scope>NUCLEOTIDE SEQUENCE</scope>
    <source>
        <strain evidence="9">CHK195-12923</strain>
    </source>
</reference>
<dbReference type="InterPro" id="IPR010964">
    <property type="entry name" value="M20A_pepV-rel"/>
</dbReference>
<dbReference type="EMBL" id="DVNE01000039">
    <property type="protein sequence ID" value="HIU61783.1"/>
    <property type="molecule type" value="Genomic_DNA"/>
</dbReference>
<evidence type="ECO:0000256" key="1">
    <source>
        <dbReference type="ARBA" id="ARBA00001947"/>
    </source>
</evidence>
<dbReference type="EC" id="3.4.13.-" evidence="9"/>
<dbReference type="SUPFAM" id="SSF55031">
    <property type="entry name" value="Bacterial exopeptidase dimerisation domain"/>
    <property type="match status" value="1"/>
</dbReference>
<evidence type="ECO:0000256" key="5">
    <source>
        <dbReference type="ARBA" id="ARBA00022801"/>
    </source>
</evidence>
<dbReference type="GO" id="GO:0008777">
    <property type="term" value="F:acetylornithine deacetylase activity"/>
    <property type="evidence" value="ECO:0007669"/>
    <property type="project" value="TreeGrafter"/>
</dbReference>
<sequence>MSSYTDEIRKKISQMVRFPSYKQPAETGMPFGAPAAEALAYFLGLAKTMGFETHNYDNFAGEVIFGEGEEFAVLAHLDVVPAGGGWTHEPFGGEIDTVNERIWGRGTMDDKGPAVIMLYALKALKDDGFKPARKIKLIVGCNEETGWACIDHYKKVAHMPDEGISPDADFPVIYAEKGILHLKLKFTVENARFAELKGGELANMVCDYCSVSADSSYGDPAAYGLRLEGGKVVSRGKSAHGSTPDEGVNAMQPVLRYLKLDDIADLLFKEKLGLKDLEDETGKLTLSPDVVKSSGNDVYITCDIRYPATYTEAQILEIVEKCGVPYEITNSQAPLYGEKDGFLVRTLCAVYNEVCGTNMQPIAIGGGTYARALKRGAAFGPEEAGEESTIHQANEYITFEKIEKCFKIYKLALERLTKEKAE</sequence>
<name>A0A9D1MJP4_9FIRM</name>
<keyword evidence="6" id="KW-0862">Zinc</keyword>
<protein>
    <submittedName>
        <fullName evidence="9">Sapep family Mn(2+)-dependent dipeptidase</fullName>
        <ecNumber evidence="9">3.4.13.-</ecNumber>
    </submittedName>
</protein>
<dbReference type="SUPFAM" id="SSF53187">
    <property type="entry name" value="Zn-dependent exopeptidases"/>
    <property type="match status" value="1"/>
</dbReference>
<dbReference type="PANTHER" id="PTHR43808:SF31">
    <property type="entry name" value="N-ACETYL-L-CITRULLINE DEACETYLASE"/>
    <property type="match status" value="1"/>
</dbReference>
<proteinExistence type="inferred from homology"/>
<evidence type="ECO:0000256" key="6">
    <source>
        <dbReference type="ARBA" id="ARBA00022833"/>
    </source>
</evidence>
<reference evidence="9" key="2">
    <citation type="journal article" date="2021" name="PeerJ">
        <title>Extensive microbial diversity within the chicken gut microbiome revealed by metagenomics and culture.</title>
        <authorList>
            <person name="Gilroy R."/>
            <person name="Ravi A."/>
            <person name="Getino M."/>
            <person name="Pursley I."/>
            <person name="Horton D.L."/>
            <person name="Alikhan N.F."/>
            <person name="Baker D."/>
            <person name="Gharbi K."/>
            <person name="Hall N."/>
            <person name="Watson M."/>
            <person name="Adriaenssens E.M."/>
            <person name="Foster-Nyarko E."/>
            <person name="Jarju S."/>
            <person name="Secka A."/>
            <person name="Antonio M."/>
            <person name="Oren A."/>
            <person name="Chaudhuri R.R."/>
            <person name="La Ragione R."/>
            <person name="Hildebrand F."/>
            <person name="Pallen M.J."/>
        </authorList>
    </citation>
    <scope>NUCLEOTIDE SEQUENCE</scope>
    <source>
        <strain evidence="9">CHK195-12923</strain>
    </source>
</reference>
<dbReference type="Proteomes" id="UP000824110">
    <property type="component" value="Unassembled WGS sequence"/>
</dbReference>
<keyword evidence="4" id="KW-0479">Metal-binding</keyword>
<dbReference type="InterPro" id="IPR002933">
    <property type="entry name" value="Peptidase_M20"/>
</dbReference>
<dbReference type="InterPro" id="IPR050072">
    <property type="entry name" value="Peptidase_M20A"/>
</dbReference>
<dbReference type="NCBIfam" id="TIGR01887">
    <property type="entry name" value="dipeptidaselike"/>
    <property type="match status" value="1"/>
</dbReference>
<organism evidence="9 10">
    <name type="scientific">Candidatus Coproplasma excrementigallinarum</name>
    <dbReference type="NCBI Taxonomy" id="2840747"/>
    <lineage>
        <taxon>Bacteria</taxon>
        <taxon>Bacillati</taxon>
        <taxon>Bacillota</taxon>
        <taxon>Clostridia</taxon>
        <taxon>Eubacteriales</taxon>
        <taxon>Candidatus Coproplasma</taxon>
    </lineage>
</organism>
<dbReference type="Gene3D" id="3.40.630.10">
    <property type="entry name" value="Zn peptidases"/>
    <property type="match status" value="1"/>
</dbReference>
<dbReference type="Gene3D" id="3.30.70.360">
    <property type="match status" value="2"/>
</dbReference>
<keyword evidence="5 9" id="KW-0378">Hydrolase</keyword>
<evidence type="ECO:0000256" key="2">
    <source>
        <dbReference type="ARBA" id="ARBA00006247"/>
    </source>
</evidence>
<keyword evidence="7 9" id="KW-0224">Dipeptidase</keyword>
<evidence type="ECO:0000313" key="10">
    <source>
        <dbReference type="Proteomes" id="UP000824110"/>
    </source>
</evidence>
<dbReference type="Pfam" id="PF01546">
    <property type="entry name" value="Peptidase_M20"/>
    <property type="match status" value="1"/>
</dbReference>
<dbReference type="PANTHER" id="PTHR43808">
    <property type="entry name" value="ACETYLORNITHINE DEACETYLASE"/>
    <property type="match status" value="1"/>
</dbReference>
<evidence type="ECO:0000313" key="9">
    <source>
        <dbReference type="EMBL" id="HIU61783.1"/>
    </source>
</evidence>
<comment type="caution">
    <text evidence="9">The sequence shown here is derived from an EMBL/GenBank/DDBJ whole genome shotgun (WGS) entry which is preliminary data.</text>
</comment>
<dbReference type="AlphaFoldDB" id="A0A9D1MJP4"/>
<evidence type="ECO:0000256" key="8">
    <source>
        <dbReference type="ARBA" id="ARBA00023049"/>
    </source>
</evidence>
<keyword evidence="8" id="KW-0482">Metalloprotease</keyword>
<dbReference type="GO" id="GO:0016805">
    <property type="term" value="F:dipeptidase activity"/>
    <property type="evidence" value="ECO:0007669"/>
    <property type="project" value="UniProtKB-KW"/>
</dbReference>
<gene>
    <name evidence="9" type="ORF">IAB69_03955</name>
</gene>
<dbReference type="GO" id="GO:0006526">
    <property type="term" value="P:L-arginine biosynthetic process"/>
    <property type="evidence" value="ECO:0007669"/>
    <property type="project" value="TreeGrafter"/>
</dbReference>
<dbReference type="GO" id="GO:0008237">
    <property type="term" value="F:metallopeptidase activity"/>
    <property type="evidence" value="ECO:0007669"/>
    <property type="project" value="UniProtKB-KW"/>
</dbReference>
<evidence type="ECO:0000256" key="7">
    <source>
        <dbReference type="ARBA" id="ARBA00022997"/>
    </source>
</evidence>
<evidence type="ECO:0000256" key="4">
    <source>
        <dbReference type="ARBA" id="ARBA00022723"/>
    </source>
</evidence>
<accession>A0A9D1MJP4</accession>
<comment type="similarity">
    <text evidence="2">Belongs to the peptidase M20A family.</text>
</comment>
<keyword evidence="3" id="KW-0645">Protease</keyword>
<dbReference type="GO" id="GO:0008270">
    <property type="term" value="F:zinc ion binding"/>
    <property type="evidence" value="ECO:0007669"/>
    <property type="project" value="InterPro"/>
</dbReference>
<comment type="cofactor">
    <cofactor evidence="1">
        <name>Zn(2+)</name>
        <dbReference type="ChEBI" id="CHEBI:29105"/>
    </cofactor>
</comment>
<dbReference type="InterPro" id="IPR036264">
    <property type="entry name" value="Bact_exopeptidase_dim_dom"/>
</dbReference>